<organism evidence="1 2">
    <name type="scientific">Emiliania huxleyi (strain CCMP1516)</name>
    <dbReference type="NCBI Taxonomy" id="280463"/>
    <lineage>
        <taxon>Eukaryota</taxon>
        <taxon>Haptista</taxon>
        <taxon>Haptophyta</taxon>
        <taxon>Prymnesiophyceae</taxon>
        <taxon>Isochrysidales</taxon>
        <taxon>Noelaerhabdaceae</taxon>
        <taxon>Emiliania</taxon>
    </lineage>
</organism>
<reference evidence="1" key="2">
    <citation type="submission" date="2024-10" db="UniProtKB">
        <authorList>
            <consortium name="EnsemblProtists"/>
        </authorList>
    </citation>
    <scope>IDENTIFICATION</scope>
</reference>
<dbReference type="Proteomes" id="UP000013827">
    <property type="component" value="Unassembled WGS sequence"/>
</dbReference>
<dbReference type="AlphaFoldDB" id="A0A0D3KR74"/>
<evidence type="ECO:0008006" key="3">
    <source>
        <dbReference type="Google" id="ProtNLM"/>
    </source>
</evidence>
<keyword evidence="2" id="KW-1185">Reference proteome</keyword>
<dbReference type="RefSeq" id="XP_005790688.1">
    <property type="nucleotide sequence ID" value="XM_005790631.1"/>
</dbReference>
<evidence type="ECO:0000313" key="1">
    <source>
        <dbReference type="EnsemblProtists" id="EOD38259"/>
    </source>
</evidence>
<dbReference type="KEGG" id="ehx:EMIHUDRAFT_433670"/>
<proteinExistence type="predicted"/>
<dbReference type="GeneID" id="17283529"/>
<name>A0A0D3KR74_EMIH1</name>
<dbReference type="HOGENOM" id="CLU_2140004_0_0_1"/>
<reference evidence="2" key="1">
    <citation type="journal article" date="2013" name="Nature">
        <title>Pan genome of the phytoplankton Emiliania underpins its global distribution.</title>
        <authorList>
            <person name="Read B.A."/>
            <person name="Kegel J."/>
            <person name="Klute M.J."/>
            <person name="Kuo A."/>
            <person name="Lefebvre S.C."/>
            <person name="Maumus F."/>
            <person name="Mayer C."/>
            <person name="Miller J."/>
            <person name="Monier A."/>
            <person name="Salamov A."/>
            <person name="Young J."/>
            <person name="Aguilar M."/>
            <person name="Claverie J.M."/>
            <person name="Frickenhaus S."/>
            <person name="Gonzalez K."/>
            <person name="Herman E.K."/>
            <person name="Lin Y.C."/>
            <person name="Napier J."/>
            <person name="Ogata H."/>
            <person name="Sarno A.F."/>
            <person name="Shmutz J."/>
            <person name="Schroeder D."/>
            <person name="de Vargas C."/>
            <person name="Verret F."/>
            <person name="von Dassow P."/>
            <person name="Valentin K."/>
            <person name="Van de Peer Y."/>
            <person name="Wheeler G."/>
            <person name="Dacks J.B."/>
            <person name="Delwiche C.F."/>
            <person name="Dyhrman S.T."/>
            <person name="Glockner G."/>
            <person name="John U."/>
            <person name="Richards T."/>
            <person name="Worden A.Z."/>
            <person name="Zhang X."/>
            <person name="Grigoriev I.V."/>
            <person name="Allen A.E."/>
            <person name="Bidle K."/>
            <person name="Borodovsky M."/>
            <person name="Bowler C."/>
            <person name="Brownlee C."/>
            <person name="Cock J.M."/>
            <person name="Elias M."/>
            <person name="Gladyshev V.N."/>
            <person name="Groth M."/>
            <person name="Guda C."/>
            <person name="Hadaegh A."/>
            <person name="Iglesias-Rodriguez M.D."/>
            <person name="Jenkins J."/>
            <person name="Jones B.M."/>
            <person name="Lawson T."/>
            <person name="Leese F."/>
            <person name="Lindquist E."/>
            <person name="Lobanov A."/>
            <person name="Lomsadze A."/>
            <person name="Malik S.B."/>
            <person name="Marsh M.E."/>
            <person name="Mackinder L."/>
            <person name="Mock T."/>
            <person name="Mueller-Roeber B."/>
            <person name="Pagarete A."/>
            <person name="Parker M."/>
            <person name="Probert I."/>
            <person name="Quesneville H."/>
            <person name="Raines C."/>
            <person name="Rensing S.A."/>
            <person name="Riano-Pachon D.M."/>
            <person name="Richier S."/>
            <person name="Rokitta S."/>
            <person name="Shiraiwa Y."/>
            <person name="Soanes D.M."/>
            <person name="van der Giezen M."/>
            <person name="Wahlund T.M."/>
            <person name="Williams B."/>
            <person name="Wilson W."/>
            <person name="Wolfe G."/>
            <person name="Wurch L.L."/>
        </authorList>
    </citation>
    <scope>NUCLEOTIDE SEQUENCE</scope>
</reference>
<sequence>MPGGVLATSGEVGKASEEAWGVLTVSNKIAPAAPKRRARGGKASRARRLENFRQHKAAAPAAAPAIKWEQLAHGLLRQQRATLRDGARAAWVRMRAARAKIGAAVRSARRCRSLLARHLESLPTA</sequence>
<dbReference type="PaxDb" id="2903-EOD38259"/>
<evidence type="ECO:0000313" key="2">
    <source>
        <dbReference type="Proteomes" id="UP000013827"/>
    </source>
</evidence>
<dbReference type="EnsemblProtists" id="EOD38259">
    <property type="protein sequence ID" value="EOD38259"/>
    <property type="gene ID" value="EMIHUDRAFT_433670"/>
</dbReference>
<protein>
    <recommendedName>
        <fullName evidence="3">Nuclease associated modular domain-containing protein</fullName>
    </recommendedName>
</protein>
<accession>A0A0D3KR74</accession>